<evidence type="ECO:0000313" key="7">
    <source>
        <dbReference type="EMBL" id="OLP61541.1"/>
    </source>
</evidence>
<evidence type="ECO:0000256" key="4">
    <source>
        <dbReference type="ARBA" id="ARBA00032976"/>
    </source>
</evidence>
<dbReference type="GO" id="GO:0016810">
    <property type="term" value="F:hydrolase activity, acting on carbon-nitrogen (but not peptide) bonds"/>
    <property type="evidence" value="ECO:0007669"/>
    <property type="project" value="InterPro"/>
</dbReference>
<protein>
    <recommendedName>
        <fullName evidence="3">Chitooligosaccharide deacetylase</fullName>
    </recommendedName>
    <alternativeName>
        <fullName evidence="4">Nodulation protein B</fullName>
    </alternativeName>
</protein>
<evidence type="ECO:0000256" key="2">
    <source>
        <dbReference type="ARBA" id="ARBA00010973"/>
    </source>
</evidence>
<dbReference type="Gene3D" id="3.20.20.370">
    <property type="entry name" value="Glycoside hydrolase/deacetylase"/>
    <property type="match status" value="1"/>
</dbReference>
<feature type="chain" id="PRO_5013045150" description="Chitooligosaccharide deacetylase" evidence="5">
    <location>
        <begin position="31"/>
        <end position="255"/>
    </location>
</feature>
<sequence length="255" mass="26306">MFMRRRPLPLICLVGVLSAAGALVSAPAFAGKDGLLEPSLKLAGRGTGAPRVALTFDACMGAADQRILSTLIDNRIPATIFVTARWLKRNGDVLAVLRAHPDLFELENHGAMHVPAVDKPVAIYGIPAAGSPEAVAAEVNGGGGAILAAGAPAPHWFRGATAKYTASSIAQIRSLGYEVAGYSLNGDDGSLLGARAAAHRISAARDGDVIIAHINQPSHAAGEGVAEGILALKARGFTFLRLDEAREQGSHATVN</sequence>
<evidence type="ECO:0000313" key="8">
    <source>
        <dbReference type="Proteomes" id="UP000186364"/>
    </source>
</evidence>
<dbReference type="SUPFAM" id="SSF88713">
    <property type="entry name" value="Glycoside hydrolase/deacetylase"/>
    <property type="match status" value="1"/>
</dbReference>
<dbReference type="PANTHER" id="PTHR10587:SF134">
    <property type="entry name" value="SECRETED PROTEIN"/>
    <property type="match status" value="1"/>
</dbReference>
<feature type="signal peptide" evidence="5">
    <location>
        <begin position="1"/>
        <end position="30"/>
    </location>
</feature>
<dbReference type="InterPro" id="IPR011330">
    <property type="entry name" value="Glyco_hydro/deAcase_b/a-brl"/>
</dbReference>
<gene>
    <name evidence="7" type="ORF">BJF93_00400</name>
</gene>
<dbReference type="InterPro" id="IPR002509">
    <property type="entry name" value="NODB_dom"/>
</dbReference>
<comment type="caution">
    <text evidence="7">The sequence shown here is derived from an EMBL/GenBank/DDBJ whole genome shotgun (WGS) entry which is preliminary data.</text>
</comment>
<accession>A0A1Q9B0P5</accession>
<keyword evidence="5" id="KW-0732">Signal</keyword>
<dbReference type="EMBL" id="MKIP01000032">
    <property type="protein sequence ID" value="OLP61541.1"/>
    <property type="molecule type" value="Genomic_DNA"/>
</dbReference>
<evidence type="ECO:0000259" key="6">
    <source>
        <dbReference type="PROSITE" id="PS51677"/>
    </source>
</evidence>
<keyword evidence="8" id="KW-1185">Reference proteome</keyword>
<name>A0A1Q9B0P5_9HYPH</name>
<reference evidence="7 8" key="1">
    <citation type="submission" date="2016-09" db="EMBL/GenBank/DDBJ databases">
        <title>Rhizobium sp. nov., a novel species isolated from the rice rhizosphere.</title>
        <authorList>
            <person name="Zhao J."/>
            <person name="Zhang X."/>
        </authorList>
    </citation>
    <scope>NUCLEOTIDE SEQUENCE [LARGE SCALE GENOMIC DNA]</scope>
    <source>
        <strain evidence="7 8">1.7048</strain>
    </source>
</reference>
<organism evidence="7 8">
    <name type="scientific">Xaviernesmea oryzae</name>
    <dbReference type="NCBI Taxonomy" id="464029"/>
    <lineage>
        <taxon>Bacteria</taxon>
        <taxon>Pseudomonadati</taxon>
        <taxon>Pseudomonadota</taxon>
        <taxon>Alphaproteobacteria</taxon>
        <taxon>Hyphomicrobiales</taxon>
        <taxon>Rhizobiaceae</taxon>
        <taxon>Rhizobium/Agrobacterium group</taxon>
        <taxon>Xaviernesmea</taxon>
    </lineage>
</organism>
<proteinExistence type="inferred from homology"/>
<evidence type="ECO:0000256" key="1">
    <source>
        <dbReference type="ARBA" id="ARBA00003236"/>
    </source>
</evidence>
<dbReference type="InterPro" id="IPR050248">
    <property type="entry name" value="Polysacc_deacetylase_ArnD"/>
</dbReference>
<dbReference type="PANTHER" id="PTHR10587">
    <property type="entry name" value="GLYCOSYL TRANSFERASE-RELATED"/>
    <property type="match status" value="1"/>
</dbReference>
<comment type="function">
    <text evidence="1">Is involved in generating a small heat-stable compound (Nod), an acylated oligomer of N-acetylglucosamine, that stimulates mitosis in various plant protoplasts.</text>
</comment>
<feature type="domain" description="NodB homology" evidence="6">
    <location>
        <begin position="50"/>
        <end position="240"/>
    </location>
</feature>
<evidence type="ECO:0000256" key="5">
    <source>
        <dbReference type="SAM" id="SignalP"/>
    </source>
</evidence>
<dbReference type="PROSITE" id="PS51677">
    <property type="entry name" value="NODB"/>
    <property type="match status" value="1"/>
</dbReference>
<dbReference type="GO" id="GO:0005975">
    <property type="term" value="P:carbohydrate metabolic process"/>
    <property type="evidence" value="ECO:0007669"/>
    <property type="project" value="InterPro"/>
</dbReference>
<evidence type="ECO:0000256" key="3">
    <source>
        <dbReference type="ARBA" id="ARBA00020071"/>
    </source>
</evidence>
<dbReference type="Pfam" id="PF01522">
    <property type="entry name" value="Polysacc_deac_1"/>
    <property type="match status" value="1"/>
</dbReference>
<comment type="similarity">
    <text evidence="2">Belongs to the polysaccharide deacetylase family.</text>
</comment>
<dbReference type="Proteomes" id="UP000186364">
    <property type="component" value="Unassembled WGS sequence"/>
</dbReference>
<dbReference type="AlphaFoldDB" id="A0A1Q9B0P5"/>